<feature type="region of interest" description="Disordered" evidence="1">
    <location>
        <begin position="1980"/>
        <end position="2057"/>
    </location>
</feature>
<dbReference type="VEuPathDB" id="AmoebaDB:ACA1_140380"/>
<feature type="compositionally biased region" description="Basic and acidic residues" evidence="1">
    <location>
        <begin position="1883"/>
        <end position="1901"/>
    </location>
</feature>
<feature type="compositionally biased region" description="Basic and acidic residues" evidence="1">
    <location>
        <begin position="1417"/>
        <end position="1431"/>
    </location>
</feature>
<feature type="compositionally biased region" description="Basic residues" evidence="1">
    <location>
        <begin position="1392"/>
        <end position="1416"/>
    </location>
</feature>
<dbReference type="Proteomes" id="UP000011083">
    <property type="component" value="Unassembled WGS sequence"/>
</dbReference>
<feature type="region of interest" description="Disordered" evidence="1">
    <location>
        <begin position="1797"/>
        <end position="1817"/>
    </location>
</feature>
<dbReference type="OrthoDB" id="19471at2759"/>
<dbReference type="KEGG" id="acan:ACA1_140380"/>
<keyword evidence="4" id="KW-1185">Reference proteome</keyword>
<dbReference type="RefSeq" id="XP_004334155.1">
    <property type="nucleotide sequence ID" value="XM_004334107.1"/>
</dbReference>
<feature type="region of interest" description="Disordered" evidence="1">
    <location>
        <begin position="1863"/>
        <end position="1901"/>
    </location>
</feature>
<feature type="region of interest" description="Disordered" evidence="1">
    <location>
        <begin position="1084"/>
        <end position="1135"/>
    </location>
</feature>
<evidence type="ECO:0000313" key="3">
    <source>
        <dbReference type="EMBL" id="ELR12142.1"/>
    </source>
</evidence>
<organism evidence="3 4">
    <name type="scientific">Acanthamoeba castellanii (strain ATCC 30010 / Neff)</name>
    <dbReference type="NCBI Taxonomy" id="1257118"/>
    <lineage>
        <taxon>Eukaryota</taxon>
        <taxon>Amoebozoa</taxon>
        <taxon>Discosea</taxon>
        <taxon>Longamoebia</taxon>
        <taxon>Centramoebida</taxon>
        <taxon>Acanthamoebidae</taxon>
        <taxon>Acanthamoeba</taxon>
    </lineage>
</organism>
<feature type="region of interest" description="Disordered" evidence="1">
    <location>
        <begin position="878"/>
        <end position="898"/>
    </location>
</feature>
<feature type="compositionally biased region" description="Basic residues" evidence="1">
    <location>
        <begin position="1863"/>
        <end position="1875"/>
    </location>
</feature>
<dbReference type="GO" id="GO:0005737">
    <property type="term" value="C:cytoplasm"/>
    <property type="evidence" value="ECO:0007669"/>
    <property type="project" value="TreeGrafter"/>
</dbReference>
<evidence type="ECO:0000256" key="1">
    <source>
        <dbReference type="SAM" id="MobiDB-lite"/>
    </source>
</evidence>
<feature type="domain" description="Clu" evidence="2">
    <location>
        <begin position="346"/>
        <end position="614"/>
    </location>
</feature>
<dbReference type="GeneID" id="14912629"/>
<proteinExistence type="predicted"/>
<dbReference type="InterPro" id="IPR027523">
    <property type="entry name" value="CLU_prot"/>
</dbReference>
<gene>
    <name evidence="3" type="ORF">ACA1_140380</name>
</gene>
<feature type="region of interest" description="Disordered" evidence="1">
    <location>
        <begin position="242"/>
        <end position="261"/>
    </location>
</feature>
<feature type="compositionally biased region" description="Gly residues" evidence="1">
    <location>
        <begin position="1731"/>
        <end position="1740"/>
    </location>
</feature>
<dbReference type="PANTHER" id="PTHR12601">
    <property type="entry name" value="EUKARYOTIC TRANSLATION INITIATION FACTOR 3 SUBUNIT EIF-3"/>
    <property type="match status" value="1"/>
</dbReference>
<dbReference type="Pfam" id="PF12807">
    <property type="entry name" value="eIF3_p135"/>
    <property type="match status" value="1"/>
</dbReference>
<dbReference type="PANTHER" id="PTHR12601:SF6">
    <property type="entry name" value="CLUSTERED MITOCHONDRIA PROTEIN HOMOLOG"/>
    <property type="match status" value="1"/>
</dbReference>
<feature type="region of interest" description="Disordered" evidence="1">
    <location>
        <begin position="1703"/>
        <end position="1741"/>
    </location>
</feature>
<feature type="compositionally biased region" description="Acidic residues" evidence="1">
    <location>
        <begin position="1983"/>
        <end position="1992"/>
    </location>
</feature>
<dbReference type="Pfam" id="PF13236">
    <property type="entry name" value="CLU"/>
    <property type="match status" value="1"/>
</dbReference>
<dbReference type="InterPro" id="IPR025697">
    <property type="entry name" value="CLU_dom"/>
</dbReference>
<feature type="compositionally biased region" description="Low complexity" evidence="1">
    <location>
        <begin position="1059"/>
        <end position="1070"/>
    </location>
</feature>
<dbReference type="GO" id="GO:0003729">
    <property type="term" value="F:mRNA binding"/>
    <property type="evidence" value="ECO:0007669"/>
    <property type="project" value="TreeGrafter"/>
</dbReference>
<reference evidence="3 4" key="1">
    <citation type="journal article" date="2013" name="Genome Biol.">
        <title>Genome of Acanthamoeba castellanii highlights extensive lateral gene transfer and early evolution of tyrosine kinase signaling.</title>
        <authorList>
            <person name="Clarke M."/>
            <person name="Lohan A.J."/>
            <person name="Liu B."/>
            <person name="Lagkouvardos I."/>
            <person name="Roy S."/>
            <person name="Zafar N."/>
            <person name="Bertelli C."/>
            <person name="Schilde C."/>
            <person name="Kianianmomeni A."/>
            <person name="Burglin T.R."/>
            <person name="Frech C."/>
            <person name="Turcotte B."/>
            <person name="Kopec K.O."/>
            <person name="Synnott J.M."/>
            <person name="Choo C."/>
            <person name="Paponov I."/>
            <person name="Finkler A."/>
            <person name="Soon Heng Tan C."/>
            <person name="Hutchins A.P."/>
            <person name="Weinmeier T."/>
            <person name="Rattei T."/>
            <person name="Chu J.S."/>
            <person name="Gimenez G."/>
            <person name="Irimia M."/>
            <person name="Rigden D.J."/>
            <person name="Fitzpatrick D.A."/>
            <person name="Lorenzo-Morales J."/>
            <person name="Bateman A."/>
            <person name="Chiu C.H."/>
            <person name="Tang P."/>
            <person name="Hegemann P."/>
            <person name="Fromm H."/>
            <person name="Raoult D."/>
            <person name="Greub G."/>
            <person name="Miranda-Saavedra D."/>
            <person name="Chen N."/>
            <person name="Nash P."/>
            <person name="Ginger M.L."/>
            <person name="Horn M."/>
            <person name="Schaap P."/>
            <person name="Caler L."/>
            <person name="Loftus B."/>
        </authorList>
    </citation>
    <scope>NUCLEOTIDE SEQUENCE [LARGE SCALE GENOMIC DNA]</scope>
    <source>
        <strain evidence="3 4">Neff</strain>
    </source>
</reference>
<feature type="region of interest" description="Disordered" evidence="1">
    <location>
        <begin position="1042"/>
        <end position="1070"/>
    </location>
</feature>
<dbReference type="GO" id="GO:0048312">
    <property type="term" value="P:intracellular distribution of mitochondria"/>
    <property type="evidence" value="ECO:0007669"/>
    <property type="project" value="TreeGrafter"/>
</dbReference>
<feature type="region of interest" description="Disordered" evidence="1">
    <location>
        <begin position="1"/>
        <end position="232"/>
    </location>
</feature>
<feature type="compositionally biased region" description="Basic and acidic residues" evidence="1">
    <location>
        <begin position="1"/>
        <end position="14"/>
    </location>
</feature>
<feature type="compositionally biased region" description="Basic and acidic residues" evidence="1">
    <location>
        <begin position="36"/>
        <end position="54"/>
    </location>
</feature>
<feature type="compositionally biased region" description="Low complexity" evidence="1">
    <location>
        <begin position="2010"/>
        <end position="2019"/>
    </location>
</feature>
<protein>
    <recommendedName>
        <fullName evidence="2">Clu domain-containing protein</fullName>
    </recommendedName>
</protein>
<feature type="compositionally biased region" description="Basic and acidic residues" evidence="1">
    <location>
        <begin position="100"/>
        <end position="115"/>
    </location>
</feature>
<feature type="compositionally biased region" description="Basic and acidic residues" evidence="1">
    <location>
        <begin position="1706"/>
        <end position="1717"/>
    </location>
</feature>
<dbReference type="EMBL" id="KB008128">
    <property type="protein sequence ID" value="ELR12142.1"/>
    <property type="molecule type" value="Genomic_DNA"/>
</dbReference>
<sequence>MRHSGEYRFRRRDGGGGSSAEKYFAGDGSVKGSRRRERDERKRKAKEEKREKKTEKKLKRMDRKLVTVGVPRRKSEREHESGIGASGEEGRHRWMRRAAGRVELRRSQPKSKDFLSDDDDRGGGGDDVGGSDYEPVADDAAALGRTKISLRVTQPADAAGSDDEAGRKAPTSRMLAFRRKRRSMSEIEPGGRRGGKAQQPDHSAPAADGGGGGHMDQRTMTASGKVPGARRMLTGLGGSMEDVGSLSSHDRSVSASGVAATAGGEGRVKRAFERRVMEAKKRIGAGRSNKKNIERKASTGEAGAVVDVEAFLQENIGADWQEKMNQRDDVSSTVSPATVTSTAASGQHAALDNSPAAVAVAAAVASATAIESDSSPAVGRRQQLPVSPSLARRNAVGQLPDSIWNRRFQELMSMPDTALKFRKLAQLAYDTEQFVPLEEKTIRITHIGGVAGGSKYMCKGILFKFALDAELKKGLWMYGDDTADDSCALKAAGHELRSVTRVVDSGDAAAEGVAVPLITLVDYRGYRLTAVSVLPVSKKTIVYGSHDAGKTVHATYPAFNEKFKNIFTRLNLKGHIVSSKLLYACGDIEGHWGSDGKLYLLDFARLYPPECVLVKERYWPSLLDARAMFYKLLRPELVQGYQLPLCSDAYTGMMRHDPNFIQHNEETLMRSIIPSLAAEVQQLALQEGQRFYASSMASRENLSSVRFAAPRTYRFGMEMGDDDLVQGGLSVSGLHDLLIDILHRMHSSGVNMRYLGVLRGHLDLVHNPDYEAFSKRFPCLFKGLLYTEMAARVCKNMIRALLREKMRELKVPSSEPYKQLVVDLFNLFSRYSPQSHHFWTSTETPNVRKNLIQPTHPGERGLEYFIYKVCKQNHRLRRQRRKQAEEGGGGREEDHLDNTNYYNHYVDRETNPVDEYDKGESVEDIIPYLLPMKCCIRTKFSDIALGPGEWDVSDDRRQPRLFPGLMFLRICEMMGIVLSDQPQIFDLLNGDQGRGYEFLEQDIIDLSVKVKHMHLISSSEGFALYQKCLEIERAAKSAAEERRAAAATGDQDQGKKDNASPSGSSSAAAGGIMKATFDGKLSIMTRKDAKGKEKEKEKDRERDSNLKEKTTMGAAGRERDSAHATTTATKKANEKQRAVLDDRMLLEEQLNDFLVPSSVAPLSLDLLGGDAELDGTTTKKIIRLLICSRRKLELALHSIPDSIQTLLHLGKVEYWLARLWDEKEEALRRDAFKAAYGYYLQGITTLQKRNERGERRLLLQSKLGMAQLVCDWATAPADSLRDEFKEETERVLWQTAAQEYRDILLAWPNLAPAWRRDGQDVLLQLKAAKKLPPGVVLATIMKTEALWYLHEKDLEAGRSSPSYKKTLDDEEEGDEKTRKARKKKTEQLEKKEKKKKKEKKEKSGSRIKRGRTKKKKNEGDEADKAQKQQQHQKIDFAWRDLEGMARQAVFALVKNLDRDELVSQSALLGEDRANRRHNTMVAFPHIADHLASGQLLPSRKPSLLFDIADLASSTASLSTFSRLSTASLSTSSASAFVDRMAPAAAGGFMERFVGREVFFVSPHGRYLCVVRRDGGDPLENGSGREDAELMLSTTDRMCCNAVFLLVRVRADADDGDDGESQAGQAGGVGANESAEELICIRFGLNGHYVCMDAQGKPALKHRKELHGRYGASTTKFWRYDELARDNRLLFGFQTYSDKAYRSRGTQMEEERRTSMERKRGKAVGSMPASGPGSGVAGGGKYLSSSKRDGVVSLQAGCKSNERWRLKLVDRHRVFLKSHSAERYLSAIANVPSPPGPGLLSSSAAPAQPPQSAADGAGGVEAFSASAPLGSAVMMTMSQAAASALASTSHLPNHVYNTFFIRPKKRRGGNNSHHHPGSGNGGTNRDKASADREAEGGGGDDDNKIFIHAYDGRFVVVKDVGSGVIALSEDSLGQAWKYTAIVDDQTKDPGARRVKVQLKNTKVKKWLRVDDAGVVLASSKRDEVEDNDDDHDDEEKKELERKNKKKKSKKNSNNNINNTKGKGKLKEEEDELARPEAGGDDNNNGKAAESVAAAADLKKTRTTKELEANAVAEMGKEAEFGWSVVRPAEEGWASMLLLVELFAELNAAHGFDEERLAKLS</sequence>
<feature type="compositionally biased region" description="Basic and acidic residues" evidence="1">
    <location>
        <begin position="1085"/>
        <end position="1122"/>
    </location>
</feature>
<feature type="compositionally biased region" description="Low complexity" evidence="1">
    <location>
        <begin position="1797"/>
        <end position="1814"/>
    </location>
</feature>
<dbReference type="InterPro" id="IPR033646">
    <property type="entry name" value="CLU-central"/>
</dbReference>
<name>L8GGQ7_ACACF</name>
<feature type="compositionally biased region" description="Basic and acidic residues" evidence="1">
    <location>
        <begin position="882"/>
        <end position="897"/>
    </location>
</feature>
<dbReference type="PROSITE" id="PS51823">
    <property type="entry name" value="CLU"/>
    <property type="match status" value="1"/>
</dbReference>
<accession>L8GGQ7</accession>
<feature type="region of interest" description="Disordered" evidence="1">
    <location>
        <begin position="1359"/>
        <end position="1431"/>
    </location>
</feature>
<evidence type="ECO:0000259" key="2">
    <source>
        <dbReference type="PROSITE" id="PS51823"/>
    </source>
</evidence>
<evidence type="ECO:0000313" key="4">
    <source>
        <dbReference type="Proteomes" id="UP000011083"/>
    </source>
</evidence>